<keyword evidence="2" id="KW-1185">Reference proteome</keyword>
<protein>
    <submittedName>
        <fullName evidence="1">Uncharacterized protein</fullName>
    </submittedName>
</protein>
<evidence type="ECO:0000313" key="2">
    <source>
        <dbReference type="Proteomes" id="UP000243488"/>
    </source>
</evidence>
<evidence type="ECO:0000313" key="1">
    <source>
        <dbReference type="EMBL" id="AQZ96552.1"/>
    </source>
</evidence>
<dbReference type="Proteomes" id="UP000243488">
    <property type="component" value="Chromosome"/>
</dbReference>
<reference evidence="1 2" key="1">
    <citation type="submission" date="2017-03" db="EMBL/GenBank/DDBJ databases">
        <title>Complete genome sequence of the novel DNRA strain Pseudomonas sp. S-6-2 isolated from Chinese polluted river sediment. Journal of Biotechnology.</title>
        <authorList>
            <person name="Li J."/>
            <person name="Xiang F."/>
            <person name="Wang L."/>
            <person name="Xi L."/>
            <person name="Liu J."/>
        </authorList>
    </citation>
    <scope>NUCLEOTIDE SEQUENCE [LARGE SCALE GENOMIC DNA]</scope>
    <source>
        <strain evidence="1 2">S-6-2</strain>
    </source>
</reference>
<dbReference type="STRING" id="1931241.BVH74_18140"/>
<dbReference type="RefSeq" id="WP_080051460.1">
    <property type="nucleotide sequence ID" value="NZ_CP020100.1"/>
</dbReference>
<accession>A0A1V0B9F7</accession>
<organism evidence="1 2">
    <name type="scientific">Halopseudomonas phragmitis</name>
    <dbReference type="NCBI Taxonomy" id="1931241"/>
    <lineage>
        <taxon>Bacteria</taxon>
        <taxon>Pseudomonadati</taxon>
        <taxon>Pseudomonadota</taxon>
        <taxon>Gammaproteobacteria</taxon>
        <taxon>Pseudomonadales</taxon>
        <taxon>Pseudomonadaceae</taxon>
        <taxon>Halopseudomonas</taxon>
    </lineage>
</organism>
<proteinExistence type="predicted"/>
<dbReference type="EMBL" id="CP020100">
    <property type="protein sequence ID" value="AQZ96552.1"/>
    <property type="molecule type" value="Genomic_DNA"/>
</dbReference>
<gene>
    <name evidence="1" type="ORF">BVH74_18140</name>
</gene>
<name>A0A1V0B9F7_9GAMM</name>
<sequence>MPELILGGIPVTLCSGVPAVSYDAPDGYTDAVLSGGRPVRMRHFKKRTITITGTGWIDTGLDSLDWDAYHELWSPAPMRLSTVLPQATLTSDARPDESVIAEALVSGRRVSTPVEMVGRVASMTPVAGASLYEVVWYPRFTVLCTPPPASLADRVVSWQLFCREV</sequence>
<dbReference type="AlphaFoldDB" id="A0A1V0B9F7"/>
<dbReference type="KEGG" id="ppha:BVH74_18140"/>